<feature type="compositionally biased region" description="Polar residues" evidence="1">
    <location>
        <begin position="59"/>
        <end position="76"/>
    </location>
</feature>
<dbReference type="EMBL" id="CAXIEN010000166">
    <property type="protein sequence ID" value="CAL1283296.1"/>
    <property type="molecule type" value="Genomic_DNA"/>
</dbReference>
<accession>A0AAV2AI22</accession>
<feature type="non-terminal residue" evidence="2">
    <location>
        <position position="76"/>
    </location>
</feature>
<evidence type="ECO:0000256" key="1">
    <source>
        <dbReference type="SAM" id="MobiDB-lite"/>
    </source>
</evidence>
<feature type="region of interest" description="Disordered" evidence="1">
    <location>
        <begin position="40"/>
        <end position="76"/>
    </location>
</feature>
<gene>
    <name evidence="2" type="ORF">LARSCL_LOCUS12511</name>
</gene>
<proteinExistence type="predicted"/>
<reference evidence="2 3" key="1">
    <citation type="submission" date="2024-04" db="EMBL/GenBank/DDBJ databases">
        <authorList>
            <person name="Rising A."/>
            <person name="Reimegard J."/>
            <person name="Sonavane S."/>
            <person name="Akerstrom W."/>
            <person name="Nylinder S."/>
            <person name="Hedman E."/>
            <person name="Kallberg Y."/>
        </authorList>
    </citation>
    <scope>NUCLEOTIDE SEQUENCE [LARGE SCALE GENOMIC DNA]</scope>
</reference>
<name>A0AAV2AI22_9ARAC</name>
<dbReference type="Proteomes" id="UP001497382">
    <property type="component" value="Unassembled WGS sequence"/>
</dbReference>
<dbReference type="AlphaFoldDB" id="A0AAV2AI22"/>
<keyword evidence="3" id="KW-1185">Reference proteome</keyword>
<sequence length="76" mass="8747">MPRSLKPHPAERPNWNTLNEGQKRYAVEQWQLARVRRGLPIDHPIPSLDPDLVPEDVDQNATLQEGKYTQTSSFPD</sequence>
<organism evidence="2 3">
    <name type="scientific">Larinioides sclopetarius</name>
    <dbReference type="NCBI Taxonomy" id="280406"/>
    <lineage>
        <taxon>Eukaryota</taxon>
        <taxon>Metazoa</taxon>
        <taxon>Ecdysozoa</taxon>
        <taxon>Arthropoda</taxon>
        <taxon>Chelicerata</taxon>
        <taxon>Arachnida</taxon>
        <taxon>Araneae</taxon>
        <taxon>Araneomorphae</taxon>
        <taxon>Entelegynae</taxon>
        <taxon>Araneoidea</taxon>
        <taxon>Araneidae</taxon>
        <taxon>Larinioides</taxon>
    </lineage>
</organism>
<protein>
    <submittedName>
        <fullName evidence="2">Uncharacterized protein</fullName>
    </submittedName>
</protein>
<evidence type="ECO:0000313" key="3">
    <source>
        <dbReference type="Proteomes" id="UP001497382"/>
    </source>
</evidence>
<comment type="caution">
    <text evidence="2">The sequence shown here is derived from an EMBL/GenBank/DDBJ whole genome shotgun (WGS) entry which is preliminary data.</text>
</comment>
<evidence type="ECO:0000313" key="2">
    <source>
        <dbReference type="EMBL" id="CAL1283296.1"/>
    </source>
</evidence>